<dbReference type="Proteomes" id="UP000663828">
    <property type="component" value="Unassembled WGS sequence"/>
</dbReference>
<comment type="pathway">
    <text evidence="2">Protein modification; protein glycosylation.</text>
</comment>
<keyword evidence="7" id="KW-0735">Signal-anchor</keyword>
<evidence type="ECO:0000259" key="12">
    <source>
        <dbReference type="Pfam" id="PF00852"/>
    </source>
</evidence>
<dbReference type="Pfam" id="PF00852">
    <property type="entry name" value="Glyco_transf_10"/>
    <property type="match status" value="1"/>
</dbReference>
<evidence type="ECO:0000259" key="13">
    <source>
        <dbReference type="Pfam" id="PF17039"/>
    </source>
</evidence>
<dbReference type="UniPathway" id="UPA00378"/>
<gene>
    <name evidence="14" type="ORF">EDS130_LOCUS19750</name>
    <name evidence="15" type="ORF">XAT740_LOCUS38239</name>
</gene>
<evidence type="ECO:0000256" key="4">
    <source>
        <dbReference type="ARBA" id="ARBA00022676"/>
    </source>
</evidence>
<dbReference type="GO" id="GO:0032580">
    <property type="term" value="C:Golgi cisterna membrane"/>
    <property type="evidence" value="ECO:0007669"/>
    <property type="project" value="UniProtKB-SubCell"/>
</dbReference>
<dbReference type="OrthoDB" id="427096at2759"/>
<keyword evidence="6 11" id="KW-0812">Transmembrane</keyword>
<keyword evidence="10" id="KW-0325">Glycoprotein</keyword>
<dbReference type="Pfam" id="PF17039">
    <property type="entry name" value="Glyco_tran_10_N"/>
    <property type="match status" value="1"/>
</dbReference>
<feature type="domain" description="Fucosyltransferase N-terminal" evidence="13">
    <location>
        <begin position="143"/>
        <end position="229"/>
    </location>
</feature>
<dbReference type="InterPro" id="IPR055270">
    <property type="entry name" value="Glyco_tran_10_C"/>
</dbReference>
<keyword evidence="8 11" id="KW-1133">Transmembrane helix</keyword>
<evidence type="ECO:0000313" key="14">
    <source>
        <dbReference type="EMBL" id="CAF1096239.1"/>
    </source>
</evidence>
<dbReference type="PANTHER" id="PTHR11929:SF226">
    <property type="entry name" value="ATP-DEPENDENT DNA HELICASE-RELATED"/>
    <property type="match status" value="1"/>
</dbReference>
<dbReference type="EC" id="2.4.1.-" evidence="11"/>
<dbReference type="InterPro" id="IPR038577">
    <property type="entry name" value="GT10-like_C_sf"/>
</dbReference>
<evidence type="ECO:0000256" key="9">
    <source>
        <dbReference type="ARBA" id="ARBA00023136"/>
    </source>
</evidence>
<name>A0A815RDH2_ADIRI</name>
<dbReference type="Proteomes" id="UP000663852">
    <property type="component" value="Unassembled WGS sequence"/>
</dbReference>
<evidence type="ECO:0000256" key="1">
    <source>
        <dbReference type="ARBA" id="ARBA00004167"/>
    </source>
</evidence>
<evidence type="ECO:0000256" key="5">
    <source>
        <dbReference type="ARBA" id="ARBA00022679"/>
    </source>
</evidence>
<dbReference type="InterPro" id="IPR031481">
    <property type="entry name" value="Glyco_tran_10_N"/>
</dbReference>
<evidence type="ECO:0000256" key="2">
    <source>
        <dbReference type="ARBA" id="ARBA00004922"/>
    </source>
</evidence>
<comment type="similarity">
    <text evidence="3 11">Belongs to the glycosyltransferase 10 family.</text>
</comment>
<evidence type="ECO:0000256" key="10">
    <source>
        <dbReference type="ARBA" id="ARBA00023180"/>
    </source>
</evidence>
<dbReference type="EMBL" id="CAJNOJ010000095">
    <property type="protein sequence ID" value="CAF1096239.1"/>
    <property type="molecule type" value="Genomic_DNA"/>
</dbReference>
<comment type="caution">
    <text evidence="15">The sequence shown here is derived from an EMBL/GenBank/DDBJ whole genome shotgun (WGS) entry which is preliminary data.</text>
</comment>
<keyword evidence="5 11" id="KW-0808">Transferase</keyword>
<sequence>MFFRLRLILVRSCVISLVIVVILQSFLFIKNELYELQKTKRLLRAEAQFWQKLAEEDEGLTDQQRIRQIESIKQSSIDSNINWTNVFFDNYRRKLLRLTERDSHNMNKYRFRDIQGNISQKIFDVFEETLVFTRPKFCSSSRVFHPQCPYTNCRWSCEMPMKDSNNFRRASVFHHVDINETEMHEKLQHRSYKDIWILWIDEANRSISHLNQYKFNWTLSFRQDSEVSIGTYGILVVQDKTKISSKENVIHDQRYLQLFHNRNIHLSYVTIENRILLNYRYRQKYALWFVSNCSPQRRLKYYSELKQFYPIVAYGNCVANKCDRNDQCEYKQSHLAMFYLSFESQQCQDYITEKFWRALHYGMIPIVLGPSKQCYLDLGVPHSAFIHTDDYPSPEELADHLRAISTDYFLYRKYFQWLLRYEAFYETDTLEPIRMCELCMRLNLQDYQEHSFYTNVHEWHRASC</sequence>
<dbReference type="PANTHER" id="PTHR11929">
    <property type="entry name" value="ALPHA- 1,3 -FUCOSYLTRANSFERASE"/>
    <property type="match status" value="1"/>
</dbReference>
<evidence type="ECO:0000256" key="11">
    <source>
        <dbReference type="RuleBase" id="RU003832"/>
    </source>
</evidence>
<dbReference type="Gene3D" id="3.40.50.11660">
    <property type="entry name" value="Glycosyl transferase family 10, C-terminal domain"/>
    <property type="match status" value="1"/>
</dbReference>
<evidence type="ECO:0000313" key="15">
    <source>
        <dbReference type="EMBL" id="CAF1475660.1"/>
    </source>
</evidence>
<feature type="transmembrane region" description="Helical" evidence="11">
    <location>
        <begin position="7"/>
        <end position="29"/>
    </location>
</feature>
<dbReference type="SUPFAM" id="SSF53756">
    <property type="entry name" value="UDP-Glycosyltransferase/glycogen phosphorylase"/>
    <property type="match status" value="1"/>
</dbReference>
<comment type="subcellular location">
    <subcellularLocation>
        <location evidence="11">Golgi apparatus</location>
        <location evidence="11">Golgi stack membrane</location>
        <topology evidence="11">Single-pass type II membrane protein</topology>
    </subcellularLocation>
    <subcellularLocation>
        <location evidence="1">Membrane</location>
        <topology evidence="1">Single-pass membrane protein</topology>
    </subcellularLocation>
</comment>
<keyword evidence="9 11" id="KW-0472">Membrane</keyword>
<feature type="domain" description="Fucosyltransferase C-terminal" evidence="12">
    <location>
        <begin position="282"/>
        <end position="459"/>
    </location>
</feature>
<reference evidence="15" key="1">
    <citation type="submission" date="2021-02" db="EMBL/GenBank/DDBJ databases">
        <authorList>
            <person name="Nowell W R."/>
        </authorList>
    </citation>
    <scope>NUCLEOTIDE SEQUENCE</scope>
</reference>
<keyword evidence="4 11" id="KW-0328">Glycosyltransferase</keyword>
<keyword evidence="11" id="KW-0333">Golgi apparatus</keyword>
<dbReference type="AlphaFoldDB" id="A0A815RDH2"/>
<accession>A0A815RDH2</accession>
<dbReference type="InterPro" id="IPR001503">
    <property type="entry name" value="Glyco_trans_10"/>
</dbReference>
<evidence type="ECO:0000313" key="16">
    <source>
        <dbReference type="Proteomes" id="UP000663828"/>
    </source>
</evidence>
<evidence type="ECO:0000256" key="7">
    <source>
        <dbReference type="ARBA" id="ARBA00022968"/>
    </source>
</evidence>
<organism evidence="15 16">
    <name type="scientific">Adineta ricciae</name>
    <name type="common">Rotifer</name>
    <dbReference type="NCBI Taxonomy" id="249248"/>
    <lineage>
        <taxon>Eukaryota</taxon>
        <taxon>Metazoa</taxon>
        <taxon>Spiralia</taxon>
        <taxon>Gnathifera</taxon>
        <taxon>Rotifera</taxon>
        <taxon>Eurotatoria</taxon>
        <taxon>Bdelloidea</taxon>
        <taxon>Adinetida</taxon>
        <taxon>Adinetidae</taxon>
        <taxon>Adineta</taxon>
    </lineage>
</organism>
<evidence type="ECO:0000256" key="6">
    <source>
        <dbReference type="ARBA" id="ARBA00022692"/>
    </source>
</evidence>
<dbReference type="EMBL" id="CAJNOR010004105">
    <property type="protein sequence ID" value="CAF1475660.1"/>
    <property type="molecule type" value="Genomic_DNA"/>
</dbReference>
<dbReference type="GO" id="GO:0046920">
    <property type="term" value="F:alpha-(1-&gt;3)-fucosyltransferase activity"/>
    <property type="evidence" value="ECO:0007669"/>
    <property type="project" value="TreeGrafter"/>
</dbReference>
<evidence type="ECO:0000256" key="8">
    <source>
        <dbReference type="ARBA" id="ARBA00022989"/>
    </source>
</evidence>
<keyword evidence="16" id="KW-1185">Reference proteome</keyword>
<evidence type="ECO:0000256" key="3">
    <source>
        <dbReference type="ARBA" id="ARBA00008919"/>
    </source>
</evidence>
<proteinExistence type="inferred from homology"/>
<protein>
    <recommendedName>
        <fullName evidence="11">Fucosyltransferase</fullName>
        <ecNumber evidence="11">2.4.1.-</ecNumber>
    </recommendedName>
</protein>